<proteinExistence type="predicted"/>
<dbReference type="EMBL" id="CP001142">
    <property type="protein sequence ID" value="ACI65531.1"/>
    <property type="molecule type" value="Genomic_DNA"/>
</dbReference>
<dbReference type="KEGG" id="pti:PHATR_33254"/>
<evidence type="ECO:0000313" key="3">
    <source>
        <dbReference type="Proteomes" id="UP000000759"/>
    </source>
</evidence>
<sequence length="224" mass="25257">MNAFLTVFNRRSSSARSPSLESTPTRLWSNQHQSSGGNQQNNEKRKPDTFDGHELQRRIGAQNTPYAHLFGNGKNDNAMHDLPETVYIVTFLPNTPQQGIHTIEYPKNSGSNVVMAFCEVDACEEFCRHLHDQGFFEPHPQAVRLESLYNFADTVGVFCQVVPPGTRMVPPTEQVSHLGQHDSSLRHDQSDLDYVMYMMEEDIEEEGALLSHEAVGSGHRGSWQ</sequence>
<dbReference type="Pfam" id="PF11360">
    <property type="entry name" value="DUF3110"/>
    <property type="match status" value="1"/>
</dbReference>
<organism evidence="2 3">
    <name type="scientific">Phaeodactylum tricornutum (strain CCAP 1055/1)</name>
    <dbReference type="NCBI Taxonomy" id="556484"/>
    <lineage>
        <taxon>Eukaryota</taxon>
        <taxon>Sar</taxon>
        <taxon>Stramenopiles</taxon>
        <taxon>Ochrophyta</taxon>
        <taxon>Bacillariophyta</taxon>
        <taxon>Bacillariophyceae</taxon>
        <taxon>Bacillariophycidae</taxon>
        <taxon>Naviculales</taxon>
        <taxon>Phaeodactylaceae</taxon>
        <taxon>Phaeodactylum</taxon>
    </lineage>
</organism>
<keyword evidence="3" id="KW-1185">Reference proteome</keyword>
<evidence type="ECO:0000313" key="2">
    <source>
        <dbReference type="EMBL" id="ACI65531.1"/>
    </source>
</evidence>
<reference evidence="2 3" key="1">
    <citation type="journal article" date="2008" name="Nature">
        <title>The Phaeodactylum genome reveals the evolutionary history of diatom genomes.</title>
        <authorList>
            <person name="Bowler C."/>
            <person name="Allen A.E."/>
            <person name="Badger J.H."/>
            <person name="Grimwood J."/>
            <person name="Jabbari K."/>
            <person name="Kuo A."/>
            <person name="Maheswari U."/>
            <person name="Martens C."/>
            <person name="Maumus F."/>
            <person name="Otillar R.P."/>
            <person name="Rayko E."/>
            <person name="Salamov A."/>
            <person name="Vandepoele K."/>
            <person name="Beszteri B."/>
            <person name="Gruber A."/>
            <person name="Heijde M."/>
            <person name="Katinka M."/>
            <person name="Mock T."/>
            <person name="Valentin K."/>
            <person name="Verret F."/>
            <person name="Berges J.A."/>
            <person name="Brownlee C."/>
            <person name="Cadoret J.P."/>
            <person name="Chiovitti A."/>
            <person name="Choi C.J."/>
            <person name="Coesel S."/>
            <person name="De Martino A."/>
            <person name="Detter J.C."/>
            <person name="Durkin C."/>
            <person name="Falciatore A."/>
            <person name="Fournet J."/>
            <person name="Haruta M."/>
            <person name="Huysman M.J."/>
            <person name="Jenkins B.D."/>
            <person name="Jiroutova K."/>
            <person name="Jorgensen R.E."/>
            <person name="Joubert Y."/>
            <person name="Kaplan A."/>
            <person name="Kroger N."/>
            <person name="Kroth P.G."/>
            <person name="La Roche J."/>
            <person name="Lindquist E."/>
            <person name="Lommer M."/>
            <person name="Martin-Jezequel V."/>
            <person name="Lopez P.J."/>
            <person name="Lucas S."/>
            <person name="Mangogna M."/>
            <person name="McGinnis K."/>
            <person name="Medlin L.K."/>
            <person name="Montsant A."/>
            <person name="Oudot-Le Secq M.P."/>
            <person name="Napoli C."/>
            <person name="Obornik M."/>
            <person name="Parker M.S."/>
            <person name="Petit J.L."/>
            <person name="Porcel B.M."/>
            <person name="Poulsen N."/>
            <person name="Robison M."/>
            <person name="Rychlewski L."/>
            <person name="Rynearson T.A."/>
            <person name="Schmutz J."/>
            <person name="Shapiro H."/>
            <person name="Siaut M."/>
            <person name="Stanley M."/>
            <person name="Sussman M.R."/>
            <person name="Taylor A.R."/>
            <person name="Vardi A."/>
            <person name="von Dassow P."/>
            <person name="Vyverman W."/>
            <person name="Willis A."/>
            <person name="Wyrwicz L.S."/>
            <person name="Rokhsar D.S."/>
            <person name="Weissenbach J."/>
            <person name="Armbrust E.V."/>
            <person name="Green B.R."/>
            <person name="Van de Peer Y."/>
            <person name="Grigoriev I.V."/>
        </authorList>
    </citation>
    <scope>NUCLEOTIDE SEQUENCE [LARGE SCALE GENOMIC DNA]</scope>
    <source>
        <strain evidence="2 3">CCAP 1055/1</strain>
    </source>
</reference>
<protein>
    <submittedName>
        <fullName evidence="2">Uncharacterized protein</fullName>
    </submittedName>
</protein>
<feature type="region of interest" description="Disordered" evidence="1">
    <location>
        <begin position="1"/>
        <end position="50"/>
    </location>
</feature>
<feature type="compositionally biased region" description="Low complexity" evidence="1">
    <location>
        <begin position="29"/>
        <end position="41"/>
    </location>
</feature>
<dbReference type="GeneID" id="7204320"/>
<dbReference type="eggNOG" id="ENOG502SBKS">
    <property type="taxonomic scope" value="Eukaryota"/>
</dbReference>
<gene>
    <name evidence="2" type="ORF">PHATR_33254</name>
</gene>
<dbReference type="InParanoid" id="B5Y4S5"/>
<evidence type="ECO:0000256" key="1">
    <source>
        <dbReference type="SAM" id="MobiDB-lite"/>
    </source>
</evidence>
<name>B5Y4S5_PHATC</name>
<dbReference type="Proteomes" id="UP000000759">
    <property type="component" value="Chromosome 3"/>
</dbReference>
<dbReference type="HOGENOM" id="CLU_1237130_0_0_1"/>
<feature type="compositionally biased region" description="Low complexity" evidence="1">
    <location>
        <begin position="10"/>
        <end position="22"/>
    </location>
</feature>
<reference evidence="3" key="2">
    <citation type="submission" date="2008-08" db="EMBL/GenBank/DDBJ databases">
        <authorList>
            <consortium name="Diatom Consortium"/>
            <person name="Grigoriev I."/>
            <person name="Grimwood J."/>
            <person name="Kuo A."/>
            <person name="Otillar R.P."/>
            <person name="Salamov A."/>
            <person name="Detter J.C."/>
            <person name="Lindquist E."/>
            <person name="Shapiro H."/>
            <person name="Lucas S."/>
            <person name="Glavina del Rio T."/>
            <person name="Pitluck S."/>
            <person name="Rokhsar D."/>
            <person name="Bowler C."/>
        </authorList>
    </citation>
    <scope>GENOME REANNOTATION</scope>
    <source>
        <strain evidence="3">CCAP 1055/1</strain>
    </source>
</reference>
<dbReference type="RefSeq" id="XP_002186061.1">
    <property type="nucleotide sequence ID" value="XM_002186025.1"/>
</dbReference>
<dbReference type="OrthoDB" id="187941at2759"/>
<dbReference type="PaxDb" id="2850-Phatr33254"/>
<accession>B5Y4S5</accession>
<dbReference type="AlphaFoldDB" id="B5Y4S5"/>
<dbReference type="InterPro" id="IPR021503">
    <property type="entry name" value="DUF3110"/>
</dbReference>